<feature type="signal peptide" evidence="2">
    <location>
        <begin position="1"/>
        <end position="19"/>
    </location>
</feature>
<protein>
    <recommendedName>
        <fullName evidence="5">Translation initiation factor IF-2</fullName>
    </recommendedName>
</protein>
<evidence type="ECO:0000256" key="2">
    <source>
        <dbReference type="SAM" id="SignalP"/>
    </source>
</evidence>
<reference evidence="4" key="1">
    <citation type="journal article" date="2019" name="Int. J. Syst. Evol. Microbiol.">
        <title>The Global Catalogue of Microorganisms (GCM) 10K type strain sequencing project: providing services to taxonomists for standard genome sequencing and annotation.</title>
        <authorList>
            <consortium name="The Broad Institute Genomics Platform"/>
            <consortium name="The Broad Institute Genome Sequencing Center for Infectious Disease"/>
            <person name="Wu L."/>
            <person name="Ma J."/>
        </authorList>
    </citation>
    <scope>NUCLEOTIDE SEQUENCE [LARGE SCALE GENOMIC DNA]</scope>
    <source>
        <strain evidence="4">CGMCC 4.7466</strain>
    </source>
</reference>
<feature type="chain" id="PRO_5045102508" description="Translation initiation factor IF-2" evidence="2">
    <location>
        <begin position="20"/>
        <end position="157"/>
    </location>
</feature>
<name>A0ABV9SVQ6_9BACT</name>
<feature type="compositionally biased region" description="Polar residues" evidence="1">
    <location>
        <begin position="90"/>
        <end position="112"/>
    </location>
</feature>
<keyword evidence="2" id="KW-0732">Signal</keyword>
<dbReference type="RefSeq" id="WP_377060832.1">
    <property type="nucleotide sequence ID" value="NZ_JBHSJJ010000001.1"/>
</dbReference>
<keyword evidence="4" id="KW-1185">Reference proteome</keyword>
<evidence type="ECO:0008006" key="5">
    <source>
        <dbReference type="Google" id="ProtNLM"/>
    </source>
</evidence>
<comment type="caution">
    <text evidence="3">The sequence shown here is derived from an EMBL/GenBank/DDBJ whole genome shotgun (WGS) entry which is preliminary data.</text>
</comment>
<feature type="compositionally biased region" description="Pro residues" evidence="1">
    <location>
        <begin position="140"/>
        <end position="157"/>
    </location>
</feature>
<feature type="compositionally biased region" description="Polar residues" evidence="1">
    <location>
        <begin position="44"/>
        <end position="55"/>
    </location>
</feature>
<gene>
    <name evidence="3" type="ORF">ACFPFU_01605</name>
</gene>
<sequence length="157" mass="16302">MSKTILLFMLLFSTTLAFGQAEKKPQKEIPVVEKTHPEAAQTGAGISNMGTTQEGGKQKGISISSAARRRSLVNTKAGSVSEGAERGRANGQTGAEVSNNARNIRPSQSGRPSNPGRPGITVPSARPTPPVVRPNKPRPNRPGPGNVPNPPGKPGGL</sequence>
<evidence type="ECO:0000313" key="3">
    <source>
        <dbReference type="EMBL" id="MFC4870362.1"/>
    </source>
</evidence>
<accession>A0ABV9SVQ6</accession>
<dbReference type="Proteomes" id="UP001595818">
    <property type="component" value="Unassembled WGS sequence"/>
</dbReference>
<organism evidence="3 4">
    <name type="scientific">Negadavirga shengliensis</name>
    <dbReference type="NCBI Taxonomy" id="1389218"/>
    <lineage>
        <taxon>Bacteria</taxon>
        <taxon>Pseudomonadati</taxon>
        <taxon>Bacteroidota</taxon>
        <taxon>Cytophagia</taxon>
        <taxon>Cytophagales</taxon>
        <taxon>Cyclobacteriaceae</taxon>
        <taxon>Negadavirga</taxon>
    </lineage>
</organism>
<proteinExistence type="predicted"/>
<evidence type="ECO:0000313" key="4">
    <source>
        <dbReference type="Proteomes" id="UP001595818"/>
    </source>
</evidence>
<feature type="region of interest" description="Disordered" evidence="1">
    <location>
        <begin position="22"/>
        <end position="157"/>
    </location>
</feature>
<evidence type="ECO:0000256" key="1">
    <source>
        <dbReference type="SAM" id="MobiDB-lite"/>
    </source>
</evidence>
<dbReference type="EMBL" id="JBHSJJ010000001">
    <property type="protein sequence ID" value="MFC4870362.1"/>
    <property type="molecule type" value="Genomic_DNA"/>
</dbReference>
<feature type="compositionally biased region" description="Basic and acidic residues" evidence="1">
    <location>
        <begin position="22"/>
        <end position="37"/>
    </location>
</feature>